<evidence type="ECO:0000313" key="2">
    <source>
        <dbReference type="EMBL" id="TDD75034.1"/>
    </source>
</evidence>
<organism evidence="2 3">
    <name type="scientific">Actinomadura rubrisoli</name>
    <dbReference type="NCBI Taxonomy" id="2530368"/>
    <lineage>
        <taxon>Bacteria</taxon>
        <taxon>Bacillati</taxon>
        <taxon>Actinomycetota</taxon>
        <taxon>Actinomycetes</taxon>
        <taxon>Streptosporangiales</taxon>
        <taxon>Thermomonosporaceae</taxon>
        <taxon>Actinomadura</taxon>
    </lineage>
</organism>
<protein>
    <recommendedName>
        <fullName evidence="4">PA containing protein</fullName>
    </recommendedName>
</protein>
<dbReference type="RefSeq" id="WP_131899924.1">
    <property type="nucleotide sequence ID" value="NZ_SMKU01000229.1"/>
</dbReference>
<name>A0A4R5AV51_9ACTN</name>
<evidence type="ECO:0000313" key="3">
    <source>
        <dbReference type="Proteomes" id="UP000294513"/>
    </source>
</evidence>
<keyword evidence="3" id="KW-1185">Reference proteome</keyword>
<gene>
    <name evidence="2" type="ORF">E1298_32005</name>
</gene>
<feature type="region of interest" description="Disordered" evidence="1">
    <location>
        <begin position="165"/>
        <end position="218"/>
    </location>
</feature>
<dbReference type="Proteomes" id="UP000294513">
    <property type="component" value="Unassembled WGS sequence"/>
</dbReference>
<dbReference type="AlphaFoldDB" id="A0A4R5AV51"/>
<evidence type="ECO:0000256" key="1">
    <source>
        <dbReference type="SAM" id="MobiDB-lite"/>
    </source>
</evidence>
<feature type="compositionally biased region" description="Basic and acidic residues" evidence="1">
    <location>
        <begin position="194"/>
        <end position="218"/>
    </location>
</feature>
<dbReference type="OrthoDB" id="3480977at2"/>
<sequence>MTIVPGLVRRAATEAERQLREGAGLLARLGRDLERSADLGRLLPSYGDRIRDLEERDRARDAELGALRTEVESLVTQLNDRLLPRIDERMDDTERDLTAVATSLIRAGRDTAGYRARLEAAERRIGDLRTKLAQMEQRSGLWRDLQASMARLGDDIDGLRARVALGDAEPEPDQVRDPVPDPIREALPGSMRGPVHEPMREREPVQRVGSEHITDRPA</sequence>
<accession>A0A4R5AV51</accession>
<feature type="compositionally biased region" description="Basic and acidic residues" evidence="1">
    <location>
        <begin position="173"/>
        <end position="184"/>
    </location>
</feature>
<dbReference type="EMBL" id="SMKU01000229">
    <property type="protein sequence ID" value="TDD75034.1"/>
    <property type="molecule type" value="Genomic_DNA"/>
</dbReference>
<reference evidence="2 3" key="1">
    <citation type="submission" date="2019-03" db="EMBL/GenBank/DDBJ databases">
        <title>Draft genome sequences of novel Actinobacteria.</title>
        <authorList>
            <person name="Sahin N."/>
            <person name="Ay H."/>
            <person name="Saygin H."/>
        </authorList>
    </citation>
    <scope>NUCLEOTIDE SEQUENCE [LARGE SCALE GENOMIC DNA]</scope>
    <source>
        <strain evidence="2 3">H3C3</strain>
    </source>
</reference>
<evidence type="ECO:0008006" key="4">
    <source>
        <dbReference type="Google" id="ProtNLM"/>
    </source>
</evidence>
<comment type="caution">
    <text evidence="2">The sequence shown here is derived from an EMBL/GenBank/DDBJ whole genome shotgun (WGS) entry which is preliminary data.</text>
</comment>
<proteinExistence type="predicted"/>